<comment type="subunit">
    <text evidence="4">Interacts with COX5B; this interaction may contribute to localize PYROXD2 to the inner face of the inner mitochondrial membrane.</text>
</comment>
<comment type="subcellular location">
    <subcellularLocation>
        <location evidence="1">Mitochondrion matrix</location>
    </subcellularLocation>
</comment>
<organism evidence="7 8">
    <name type="scientific">Micractinium conductrix</name>
    <dbReference type="NCBI Taxonomy" id="554055"/>
    <lineage>
        <taxon>Eukaryota</taxon>
        <taxon>Viridiplantae</taxon>
        <taxon>Chlorophyta</taxon>
        <taxon>core chlorophytes</taxon>
        <taxon>Trebouxiophyceae</taxon>
        <taxon>Chlorellales</taxon>
        <taxon>Chlorellaceae</taxon>
        <taxon>Chlorella clade</taxon>
        <taxon>Micractinium</taxon>
    </lineage>
</organism>
<sequence length="579" mass="62037">MGLRRAARAAVARLHTASKSFGVGEHALGAADGLTTTLAASGVAPLCRRFFAGGSGAQQPDVIVVGAGHNGLVAASLLAQQGLRVEVYDEKGVVGGACRTEYPFKKLPGMPQSTGAYLLGVMPPELHNLLDLDLPLRRRDPHYFLPTTGDKYLLLGSDAEATRDQFTKFFSQGDWDAHQALNAELEAFRQDVGRTWLQDPLSIEETAERFVRPPLRQAFVDLCRGSVGAYLGRFGFKSELLQAMYATTDGFSGLNGSWDTPGTGMNFLLHNMCRLPGADGTWMVVAGGMGTVTQRLAASAMRAGATIRTGQGISSILTKGGSAAGVVLADGTERRAQAVLVNADPFRLRQLVEAGGGSFPAALNARLEGMRKDGTTMKVNLALRALPKFTCLPEDHGQHRTTSHLLPGAERGALAELQRAFDDVQAGKLPEHPTIEIYFQTTVDPTMTDAEGHHSAALFVQWVPYEIAGSSWEAEEEGYVRHLLGLLDRFAPGASDLVADTFTLTPPGIERHFGITRGHIHHVDNSFGFADRFPYRTPVQGLYSCSAGTHPGGSVIGCAGHNAAAALVKDLGLQQWWRA</sequence>
<comment type="caution">
    <text evidence="7">The sequence shown here is derived from an EMBL/GenBank/DDBJ whole genome shotgun (WGS) entry which is preliminary data.</text>
</comment>
<evidence type="ECO:0000313" key="8">
    <source>
        <dbReference type="Proteomes" id="UP000239649"/>
    </source>
</evidence>
<keyword evidence="8" id="KW-1185">Reference proteome</keyword>
<protein>
    <recommendedName>
        <fullName evidence="5">Pyridine nucleotide-disulfide oxidoreductase domain-containing protein 2</fullName>
    </recommendedName>
</protein>
<evidence type="ECO:0000256" key="1">
    <source>
        <dbReference type="ARBA" id="ARBA00004305"/>
    </source>
</evidence>
<evidence type="ECO:0000256" key="3">
    <source>
        <dbReference type="ARBA" id="ARBA00037217"/>
    </source>
</evidence>
<name>A0A2P6V436_9CHLO</name>
<evidence type="ECO:0000256" key="4">
    <source>
        <dbReference type="ARBA" id="ARBA00038825"/>
    </source>
</evidence>
<dbReference type="Proteomes" id="UP000239649">
    <property type="component" value="Unassembled WGS sequence"/>
</dbReference>
<dbReference type="EMBL" id="LHPF02000032">
    <property type="protein sequence ID" value="PSC68853.1"/>
    <property type="molecule type" value="Genomic_DNA"/>
</dbReference>
<dbReference type="Pfam" id="PF01593">
    <property type="entry name" value="Amino_oxidase"/>
    <property type="match status" value="1"/>
</dbReference>
<evidence type="ECO:0000256" key="5">
    <source>
        <dbReference type="ARBA" id="ARBA00040298"/>
    </source>
</evidence>
<dbReference type="InterPro" id="IPR036188">
    <property type="entry name" value="FAD/NAD-bd_sf"/>
</dbReference>
<dbReference type="GO" id="GO:0005759">
    <property type="term" value="C:mitochondrial matrix"/>
    <property type="evidence" value="ECO:0007669"/>
    <property type="project" value="UniProtKB-SubCell"/>
</dbReference>
<dbReference type="InterPro" id="IPR002937">
    <property type="entry name" value="Amino_oxidase"/>
</dbReference>
<dbReference type="AlphaFoldDB" id="A0A2P6V436"/>
<accession>A0A2P6V436</accession>
<evidence type="ECO:0000313" key="7">
    <source>
        <dbReference type="EMBL" id="PSC68853.1"/>
    </source>
</evidence>
<feature type="domain" description="Amine oxidase" evidence="6">
    <location>
        <begin position="71"/>
        <end position="358"/>
    </location>
</feature>
<reference evidence="7 8" key="1">
    <citation type="journal article" date="2018" name="Plant J.">
        <title>Genome sequences of Chlorella sorokiniana UTEX 1602 and Micractinium conductrix SAG 241.80: implications to maltose excretion by a green alga.</title>
        <authorList>
            <person name="Arriola M.B."/>
            <person name="Velmurugan N."/>
            <person name="Zhang Y."/>
            <person name="Plunkett M.H."/>
            <person name="Hondzo H."/>
            <person name="Barney B.M."/>
        </authorList>
    </citation>
    <scope>NUCLEOTIDE SEQUENCE [LARGE SCALE GENOMIC DNA]</scope>
    <source>
        <strain evidence="7 8">SAG 241.80</strain>
    </source>
</reference>
<comment type="similarity">
    <text evidence="2">Belongs to the carotenoid/retinoid oxidoreductase family.</text>
</comment>
<dbReference type="PANTHER" id="PTHR10668:SF103">
    <property type="entry name" value="PYRIDINE NUCLEOTIDE-DISULFIDE OXIDOREDUCTASE DOMAIN-CONTAINING PROTEIN 2"/>
    <property type="match status" value="1"/>
</dbReference>
<dbReference type="PANTHER" id="PTHR10668">
    <property type="entry name" value="PHYTOENE DEHYDROGENASE"/>
    <property type="match status" value="1"/>
</dbReference>
<proteinExistence type="inferred from homology"/>
<dbReference type="SUPFAM" id="SSF51905">
    <property type="entry name" value="FAD/NAD(P)-binding domain"/>
    <property type="match status" value="1"/>
</dbReference>
<dbReference type="STRING" id="554055.A0A2P6V436"/>
<comment type="function">
    <text evidence="3">Probable oxidoreductase that may play a role as regulator of mitochondrial function.</text>
</comment>
<evidence type="ECO:0000259" key="6">
    <source>
        <dbReference type="Pfam" id="PF01593"/>
    </source>
</evidence>
<dbReference type="GO" id="GO:0016491">
    <property type="term" value="F:oxidoreductase activity"/>
    <property type="evidence" value="ECO:0007669"/>
    <property type="project" value="InterPro"/>
</dbReference>
<gene>
    <name evidence="7" type="ORF">C2E20_7542</name>
</gene>
<dbReference type="OrthoDB" id="7777654at2759"/>
<dbReference type="Gene3D" id="3.50.50.60">
    <property type="entry name" value="FAD/NAD(P)-binding domain"/>
    <property type="match status" value="2"/>
</dbReference>
<evidence type="ECO:0000256" key="2">
    <source>
        <dbReference type="ARBA" id="ARBA00006046"/>
    </source>
</evidence>